<proteinExistence type="predicted"/>
<dbReference type="Proteomes" id="UP000634136">
    <property type="component" value="Unassembled WGS sequence"/>
</dbReference>
<accession>A0A834X470</accession>
<evidence type="ECO:0000313" key="2">
    <source>
        <dbReference type="Proteomes" id="UP000634136"/>
    </source>
</evidence>
<dbReference type="OrthoDB" id="1932658at2759"/>
<reference evidence="1" key="1">
    <citation type="submission" date="2020-09" db="EMBL/GenBank/DDBJ databases">
        <title>Genome-Enabled Discovery of Anthraquinone Biosynthesis in Senna tora.</title>
        <authorList>
            <person name="Kang S.-H."/>
            <person name="Pandey R.P."/>
            <person name="Lee C.-M."/>
            <person name="Sim J.-S."/>
            <person name="Jeong J.-T."/>
            <person name="Choi B.-S."/>
            <person name="Jung M."/>
            <person name="Ginzburg D."/>
            <person name="Zhao K."/>
            <person name="Won S.Y."/>
            <person name="Oh T.-J."/>
            <person name="Yu Y."/>
            <person name="Kim N.-H."/>
            <person name="Lee O.R."/>
            <person name="Lee T.-H."/>
            <person name="Bashyal P."/>
            <person name="Kim T.-S."/>
            <person name="Lee W.-H."/>
            <person name="Kawkins C."/>
            <person name="Kim C.-K."/>
            <person name="Kim J.S."/>
            <person name="Ahn B.O."/>
            <person name="Rhee S.Y."/>
            <person name="Sohng J.K."/>
        </authorList>
    </citation>
    <scope>NUCLEOTIDE SEQUENCE</scope>
    <source>
        <tissue evidence="1">Leaf</tissue>
    </source>
</reference>
<dbReference type="AlphaFoldDB" id="A0A834X470"/>
<name>A0A834X470_9FABA</name>
<organism evidence="1 2">
    <name type="scientific">Senna tora</name>
    <dbReference type="NCBI Taxonomy" id="362788"/>
    <lineage>
        <taxon>Eukaryota</taxon>
        <taxon>Viridiplantae</taxon>
        <taxon>Streptophyta</taxon>
        <taxon>Embryophyta</taxon>
        <taxon>Tracheophyta</taxon>
        <taxon>Spermatophyta</taxon>
        <taxon>Magnoliopsida</taxon>
        <taxon>eudicotyledons</taxon>
        <taxon>Gunneridae</taxon>
        <taxon>Pentapetalae</taxon>
        <taxon>rosids</taxon>
        <taxon>fabids</taxon>
        <taxon>Fabales</taxon>
        <taxon>Fabaceae</taxon>
        <taxon>Caesalpinioideae</taxon>
        <taxon>Cassia clade</taxon>
        <taxon>Senna</taxon>
    </lineage>
</organism>
<sequence length="95" mass="10669">MATRFAGHALTPTPTPAWFLLANANLHSNDVLGNYSQRKPKFDGSRVDEKIGRNAKAMAAERCGRIVSSEIVAEMTPLMQSRRKSCFWRMQEMAI</sequence>
<gene>
    <name evidence="1" type="ORF">G2W53_006136</name>
</gene>
<comment type="caution">
    <text evidence="1">The sequence shown here is derived from an EMBL/GenBank/DDBJ whole genome shotgun (WGS) entry which is preliminary data.</text>
</comment>
<evidence type="ECO:0000313" key="1">
    <source>
        <dbReference type="EMBL" id="KAF7837654.1"/>
    </source>
</evidence>
<protein>
    <submittedName>
        <fullName evidence="1">Uncharacterized protein</fullName>
    </submittedName>
</protein>
<dbReference type="EMBL" id="JAAIUW010000003">
    <property type="protein sequence ID" value="KAF7837654.1"/>
    <property type="molecule type" value="Genomic_DNA"/>
</dbReference>
<keyword evidence="2" id="KW-1185">Reference proteome</keyword>